<dbReference type="KEGG" id="esu:EUS_14420"/>
<evidence type="ECO:0000313" key="1">
    <source>
        <dbReference type="EMBL" id="CBK96575.1"/>
    </source>
</evidence>
<dbReference type="EMBL" id="FP929044">
    <property type="protein sequence ID" value="CBK96575.1"/>
    <property type="molecule type" value="Genomic_DNA"/>
</dbReference>
<reference evidence="1 2" key="2">
    <citation type="submission" date="2010-03" db="EMBL/GenBank/DDBJ databases">
        <authorList>
            <person name="Pajon A."/>
        </authorList>
    </citation>
    <scope>NUCLEOTIDE SEQUENCE [LARGE SCALE GENOMIC DNA]</scope>
    <source>
        <strain evidence="1 2">70/3</strain>
    </source>
</reference>
<gene>
    <name evidence="1" type="ORF">EUS_14420</name>
</gene>
<dbReference type="AlphaFoldDB" id="D4JU06"/>
<organism evidence="1 2">
    <name type="scientific">[Eubacterium] siraeum 70/3</name>
    <dbReference type="NCBI Taxonomy" id="657319"/>
    <lineage>
        <taxon>Bacteria</taxon>
        <taxon>Bacillati</taxon>
        <taxon>Bacillota</taxon>
        <taxon>Clostridia</taxon>
        <taxon>Eubacteriales</taxon>
        <taxon>Oscillospiraceae</taxon>
        <taxon>Oscillospiraceae incertae sedis</taxon>
    </lineage>
</organism>
<evidence type="ECO:0000313" key="2">
    <source>
        <dbReference type="Proteomes" id="UP000008803"/>
    </source>
</evidence>
<dbReference type="HOGENOM" id="CLU_2381868_0_0_9"/>
<dbReference type="BioCyc" id="ESIR657319:G136K-1218-MONOMER"/>
<reference evidence="1 2" key="1">
    <citation type="submission" date="2010-03" db="EMBL/GenBank/DDBJ databases">
        <title>The genome sequence of Eubacterium siraeum 70/3.</title>
        <authorList>
            <consortium name="metaHIT consortium -- http://www.metahit.eu/"/>
            <person name="Pajon A."/>
            <person name="Turner K."/>
            <person name="Parkhill J."/>
            <person name="Duncan S."/>
            <person name="Flint H."/>
        </authorList>
    </citation>
    <scope>NUCLEOTIDE SEQUENCE [LARGE SCALE GENOMIC DNA]</scope>
    <source>
        <strain evidence="1 2">70/3</strain>
    </source>
</reference>
<dbReference type="Proteomes" id="UP000008803">
    <property type="component" value="Chromosome"/>
</dbReference>
<sequence length="106" mass="11832">MIVAEWKAEPSRMGTPVIHTHLILLQIAIRMIVNLAFDPSLPAMVYIEKRTVRTTLKVGGTFFQVHIAIHHKSAIKNFVGCHGSLAALVKKLQDNAILSFNDIFNI</sequence>
<proteinExistence type="predicted"/>
<accession>D4JU06</accession>
<protein>
    <submittedName>
        <fullName evidence="1">Uncharacterized protein</fullName>
    </submittedName>
</protein>
<name>D4JU06_9FIRM</name>